<evidence type="ECO:0000313" key="3">
    <source>
        <dbReference type="EMBL" id="MXQ07107.1"/>
    </source>
</evidence>
<comment type="caution">
    <text evidence="3">The sequence shown here is derived from an EMBL/GenBank/DDBJ whole genome shotgun (WGS) entry which is preliminary data.</text>
</comment>
<dbReference type="GO" id="GO:0042834">
    <property type="term" value="F:peptidoglycan binding"/>
    <property type="evidence" value="ECO:0007669"/>
    <property type="project" value="InterPro"/>
</dbReference>
<feature type="domain" description="SPOR" evidence="2">
    <location>
        <begin position="269"/>
        <end position="348"/>
    </location>
</feature>
<keyword evidence="4" id="KW-1185">Reference proteome</keyword>
<dbReference type="Pfam" id="PF05036">
    <property type="entry name" value="SPOR"/>
    <property type="match status" value="1"/>
</dbReference>
<dbReference type="PROSITE" id="PS51724">
    <property type="entry name" value="SPOR"/>
    <property type="match status" value="1"/>
</dbReference>
<dbReference type="PANTHER" id="PTHR34183:SF1">
    <property type="entry name" value="ENDOLYTIC PEPTIDOGLYCAN TRANSGLYCOSYLASE RLPA"/>
    <property type="match status" value="1"/>
</dbReference>
<proteinExistence type="predicted"/>
<dbReference type="RefSeq" id="WP_160763005.1">
    <property type="nucleotide sequence ID" value="NZ_WUPT01000001.1"/>
</dbReference>
<reference evidence="3 4" key="1">
    <citation type="submission" date="2019-12" db="EMBL/GenBank/DDBJ databases">
        <authorList>
            <person name="Lee S.D."/>
        </authorList>
    </citation>
    <scope>NUCLEOTIDE SEQUENCE [LARGE SCALE GENOMIC DNA]</scope>
    <source>
        <strain evidence="3 4">GH1-50</strain>
    </source>
</reference>
<organism evidence="3 4">
    <name type="scientific">Kangsaoukella pontilimi</name>
    <dbReference type="NCBI Taxonomy" id="2691042"/>
    <lineage>
        <taxon>Bacteria</taxon>
        <taxon>Pseudomonadati</taxon>
        <taxon>Pseudomonadota</taxon>
        <taxon>Alphaproteobacteria</taxon>
        <taxon>Rhodobacterales</taxon>
        <taxon>Paracoccaceae</taxon>
        <taxon>Kangsaoukella</taxon>
    </lineage>
</organism>
<feature type="region of interest" description="Disordered" evidence="1">
    <location>
        <begin position="147"/>
        <end position="168"/>
    </location>
</feature>
<gene>
    <name evidence="3" type="ORF">GQ651_04540</name>
</gene>
<dbReference type="Proteomes" id="UP000480350">
    <property type="component" value="Unassembled WGS sequence"/>
</dbReference>
<dbReference type="PANTHER" id="PTHR34183">
    <property type="entry name" value="ENDOLYTIC PEPTIDOGLYCAN TRANSGLYCOSYLASE RLPA"/>
    <property type="match status" value="1"/>
</dbReference>
<dbReference type="PROSITE" id="PS51257">
    <property type="entry name" value="PROKAR_LIPOPROTEIN"/>
    <property type="match status" value="1"/>
</dbReference>
<name>A0A7C9IF53_9RHOB</name>
<evidence type="ECO:0000313" key="4">
    <source>
        <dbReference type="Proteomes" id="UP000480350"/>
    </source>
</evidence>
<accession>A0A7C9IF53</accession>
<evidence type="ECO:0000259" key="2">
    <source>
        <dbReference type="PROSITE" id="PS51724"/>
    </source>
</evidence>
<dbReference type="InterPro" id="IPR007730">
    <property type="entry name" value="SPOR-like_dom"/>
</dbReference>
<reference evidence="3 4" key="2">
    <citation type="submission" date="2020-03" db="EMBL/GenBank/DDBJ databases">
        <title>Kangsaoukella pontilimi gen. nov., sp. nov., a new member of the family Rhodobacteraceae isolated from a tidal mudflat.</title>
        <authorList>
            <person name="Kim I.S."/>
        </authorList>
    </citation>
    <scope>NUCLEOTIDE SEQUENCE [LARGE SCALE GENOMIC DNA]</scope>
    <source>
        <strain evidence="3 4">GH1-50</strain>
    </source>
</reference>
<evidence type="ECO:0000256" key="1">
    <source>
        <dbReference type="SAM" id="MobiDB-lite"/>
    </source>
</evidence>
<sequence>MSSNVLRAIALCGASALVLTACEDGGGLDLRPSGPEASVDAGPRTVVQEIERADIFSTSELALWDGRPSLGGQWIAHPDVSDPERVRIRNTTNGQIITAALFRRERSNPGPRIQVSSDAAAALGILAGQPTELEVIAIRTEEVVIAPPPAPAPEADITEGEEAAESEASDDDAAAAVAVTGATAVAAATEEAPRRKGFWARFRDSLRNDPEPAVEEIGTSTLAATTTDASVPDVETAPLDGTVAVAAAAIAEAEEEERQEAAAPAPRSESGLRNPYVQIGLFGEEANASAAASSLRQAGIVPTLDEGRNGNGPFWRVLVGPVSSATEQAEILAQVRGMGYADAFLTAN</sequence>
<dbReference type="EMBL" id="WUPT01000001">
    <property type="protein sequence ID" value="MXQ07107.1"/>
    <property type="molecule type" value="Genomic_DNA"/>
</dbReference>
<protein>
    <submittedName>
        <fullName evidence="3">SPOR domain-containing protein</fullName>
    </submittedName>
</protein>
<dbReference type="Gene3D" id="3.30.70.1070">
    <property type="entry name" value="Sporulation related repeat"/>
    <property type="match status" value="1"/>
</dbReference>
<dbReference type="AlphaFoldDB" id="A0A7C9IF53"/>
<feature type="compositionally biased region" description="Acidic residues" evidence="1">
    <location>
        <begin position="156"/>
        <end position="168"/>
    </location>
</feature>
<dbReference type="SUPFAM" id="SSF110997">
    <property type="entry name" value="Sporulation related repeat"/>
    <property type="match status" value="1"/>
</dbReference>
<dbReference type="InterPro" id="IPR036680">
    <property type="entry name" value="SPOR-like_sf"/>
</dbReference>